<sequence length="245" mass="28225">MGRASTLSLHERGQIKALSTAGYTVKQIADVIKRSRKAIMNFLRHQEEYGTKKSSGRPSKLNDREKREFCGLRRIARSASMNPYGFYESSKISLLINYLEFRDLRKEPRHFSTRNFGGGSVLVWGAFSRMGLMNSSNYQEVLGHRLVPYVQRFPGVSLTFQQDNATIHTWLQDNSVDTVDWPSRSPDLNPIENLWAILVRRIYADNRQFETVKDLQNAISKAWNEIDEDVIKNLVINRNGSCTDY</sequence>
<dbReference type="Pfam" id="PF13358">
    <property type="entry name" value="DDE_3"/>
    <property type="match status" value="1"/>
</dbReference>
<evidence type="ECO:0000259" key="3">
    <source>
        <dbReference type="Pfam" id="PF13936"/>
    </source>
</evidence>
<evidence type="ECO:0000313" key="5">
    <source>
        <dbReference type="WBParaSite" id="Hba_11834"/>
    </source>
</evidence>
<reference evidence="5" key="1">
    <citation type="submission" date="2016-11" db="UniProtKB">
        <authorList>
            <consortium name="WormBaseParasite"/>
        </authorList>
    </citation>
    <scope>IDENTIFICATION</scope>
</reference>
<evidence type="ECO:0000256" key="1">
    <source>
        <dbReference type="ARBA" id="ARBA00004123"/>
    </source>
</evidence>
<dbReference type="AlphaFoldDB" id="A0A1I7X375"/>
<dbReference type="Gene3D" id="3.30.420.10">
    <property type="entry name" value="Ribonuclease H-like superfamily/Ribonuclease H"/>
    <property type="match status" value="1"/>
</dbReference>
<dbReference type="InterPro" id="IPR038717">
    <property type="entry name" value="Tc1-like_DDE_dom"/>
</dbReference>
<dbReference type="PANTHER" id="PTHR23022:SF129">
    <property type="entry name" value="TRANSPOSABLE ELEMENT TC3 TRANSPOSASE"/>
    <property type="match status" value="1"/>
</dbReference>
<dbReference type="InterPro" id="IPR036397">
    <property type="entry name" value="RNaseH_sf"/>
</dbReference>
<keyword evidence="4" id="KW-1185">Reference proteome</keyword>
<dbReference type="GO" id="GO:0003676">
    <property type="term" value="F:nucleic acid binding"/>
    <property type="evidence" value="ECO:0007669"/>
    <property type="project" value="InterPro"/>
</dbReference>
<protein>
    <submittedName>
        <fullName evidence="5">Transposable element Tc3 transposase</fullName>
    </submittedName>
</protein>
<dbReference type="Pfam" id="PF13936">
    <property type="entry name" value="HTH_38"/>
    <property type="match status" value="1"/>
</dbReference>
<dbReference type="SUPFAM" id="SSF46689">
    <property type="entry name" value="Homeodomain-like"/>
    <property type="match status" value="1"/>
</dbReference>
<dbReference type="WBParaSite" id="Hba_11834">
    <property type="protein sequence ID" value="Hba_11834"/>
    <property type="gene ID" value="Hba_11834"/>
</dbReference>
<dbReference type="Proteomes" id="UP000095283">
    <property type="component" value="Unplaced"/>
</dbReference>
<comment type="subcellular location">
    <subcellularLocation>
        <location evidence="1">Nucleus</location>
    </subcellularLocation>
</comment>
<accession>A0A1I7X375</accession>
<evidence type="ECO:0000259" key="2">
    <source>
        <dbReference type="Pfam" id="PF13358"/>
    </source>
</evidence>
<dbReference type="InterPro" id="IPR052338">
    <property type="entry name" value="Transposase_5"/>
</dbReference>
<feature type="domain" description="Tc1-like transposase DDE" evidence="2">
    <location>
        <begin position="164"/>
        <end position="216"/>
    </location>
</feature>
<dbReference type="GO" id="GO:0005634">
    <property type="term" value="C:nucleus"/>
    <property type="evidence" value="ECO:0007669"/>
    <property type="project" value="UniProtKB-SubCell"/>
</dbReference>
<feature type="domain" description="Transposase IS30-like HTH" evidence="3">
    <location>
        <begin position="5"/>
        <end position="44"/>
    </location>
</feature>
<organism evidence="4 5">
    <name type="scientific">Heterorhabditis bacteriophora</name>
    <name type="common">Entomopathogenic nematode worm</name>
    <dbReference type="NCBI Taxonomy" id="37862"/>
    <lineage>
        <taxon>Eukaryota</taxon>
        <taxon>Metazoa</taxon>
        <taxon>Ecdysozoa</taxon>
        <taxon>Nematoda</taxon>
        <taxon>Chromadorea</taxon>
        <taxon>Rhabditida</taxon>
        <taxon>Rhabditina</taxon>
        <taxon>Rhabditomorpha</taxon>
        <taxon>Strongyloidea</taxon>
        <taxon>Heterorhabditidae</taxon>
        <taxon>Heterorhabditis</taxon>
    </lineage>
</organism>
<dbReference type="InterPro" id="IPR009057">
    <property type="entry name" value="Homeodomain-like_sf"/>
</dbReference>
<dbReference type="InterPro" id="IPR025246">
    <property type="entry name" value="IS30-like_HTH"/>
</dbReference>
<dbReference type="Gene3D" id="1.10.10.60">
    <property type="entry name" value="Homeodomain-like"/>
    <property type="match status" value="1"/>
</dbReference>
<name>A0A1I7X375_HETBA</name>
<evidence type="ECO:0000313" key="4">
    <source>
        <dbReference type="Proteomes" id="UP000095283"/>
    </source>
</evidence>
<dbReference type="PANTHER" id="PTHR23022">
    <property type="entry name" value="TRANSPOSABLE ELEMENT-RELATED"/>
    <property type="match status" value="1"/>
</dbReference>
<proteinExistence type="predicted"/>